<organism evidence="3 4">
    <name type="scientific">Candidatus Gallimonas gallistercoris</name>
    <dbReference type="NCBI Taxonomy" id="2838602"/>
    <lineage>
        <taxon>Bacteria</taxon>
        <taxon>Bacillati</taxon>
        <taxon>Bacillota</taxon>
        <taxon>Clostridia</taxon>
        <taxon>Candidatus Gallimonas</taxon>
    </lineage>
</organism>
<feature type="domain" description="Bacterial repeat" evidence="2">
    <location>
        <begin position="1003"/>
        <end position="1066"/>
    </location>
</feature>
<reference evidence="3" key="2">
    <citation type="submission" date="2021-04" db="EMBL/GenBank/DDBJ databases">
        <authorList>
            <person name="Gilroy R."/>
        </authorList>
    </citation>
    <scope>NUCLEOTIDE SEQUENCE</scope>
    <source>
        <strain evidence="3">CHK156-179</strain>
    </source>
</reference>
<reference evidence="3" key="1">
    <citation type="journal article" date="2021" name="PeerJ">
        <title>Extensive microbial diversity within the chicken gut microbiome revealed by metagenomics and culture.</title>
        <authorList>
            <person name="Gilroy R."/>
            <person name="Ravi A."/>
            <person name="Getino M."/>
            <person name="Pursley I."/>
            <person name="Horton D.L."/>
            <person name="Alikhan N.F."/>
            <person name="Baker D."/>
            <person name="Gharbi K."/>
            <person name="Hall N."/>
            <person name="Watson M."/>
            <person name="Adriaenssens E.M."/>
            <person name="Foster-Nyarko E."/>
            <person name="Jarju S."/>
            <person name="Secka A."/>
            <person name="Antonio M."/>
            <person name="Oren A."/>
            <person name="Chaudhuri R.R."/>
            <person name="La Ragione R."/>
            <person name="Hildebrand F."/>
            <person name="Pallen M.J."/>
        </authorList>
    </citation>
    <scope>NUCLEOTIDE SEQUENCE</scope>
    <source>
        <strain evidence="3">CHK156-179</strain>
    </source>
</reference>
<dbReference type="Proteomes" id="UP000824221">
    <property type="component" value="Unassembled WGS sequence"/>
</dbReference>
<evidence type="ECO:0000313" key="3">
    <source>
        <dbReference type="EMBL" id="HJA02716.1"/>
    </source>
</evidence>
<name>A0A9D2KFX2_9FIRM</name>
<dbReference type="PROSITE" id="PS51257">
    <property type="entry name" value="PROKAR_LIPOPROTEIN"/>
    <property type="match status" value="1"/>
</dbReference>
<gene>
    <name evidence="3" type="ORF">H9797_04975</name>
</gene>
<dbReference type="Pfam" id="PF18998">
    <property type="entry name" value="Flg_new_2"/>
    <property type="match status" value="1"/>
</dbReference>
<keyword evidence="1" id="KW-0732">Signal</keyword>
<evidence type="ECO:0000313" key="4">
    <source>
        <dbReference type="Proteomes" id="UP000824221"/>
    </source>
</evidence>
<sequence length="2431" mass="263764">MRKKLIPGFLLAFLLAFSMAVFAACTGSYSGLHIEAPERVEADLGIYYIPDYPVVDESGAVYSGSANEELKVRVRSVKDPNNYEVELTGNSINVREAGEYEFVYGVDGRGIEDVVVTVAFADRTAPTVALDEELPAMYIVGNSYSMPLYSLAGDYVLDRCYAELYLSDDEAGTNLTPVTLDGNLFEVTKEQAGKYYLLRFHAEDAAGNYNEYNYYRPVDGPGEVLENTVVYFNDAFGARQAEPQESYYQGEAVGAEEAALPENAAMPGETGYYKLSFSGDKVTSNNEGYLCVESPAITDIRSYTALEFWVYFDPGDTSSLPAIDGVDYDTKSVIVGMPWWGDTTVAPKTWTKVSFSVQNWGGGNGNPTDRYNDAVLRSDISGMRLRFLWDYSAAAMGLLPYGTFYLSRVTAVPGEVSTIRCEDSRVWTNESTYYIGQTVTLSAEDAGPGETFDCFVVDGEPIAGNTFIATKETHSVTVRYVEGELTAGNMSWGTSFTDVRPLLVDVQAGFLNENLITAYTAGSDRYWALSFDVAGGFDPNAATNQKFGVSIYFGNTRTFEFQINGTAGSYTGNFKHYGNGNYNQIGTLSEELVQAFIGASEEAPVHIDAVRLGDYMHVYVNGEYFYLVTIPGLTMYGDHFGYAWRVESADVTNTPIILNAKSVTGQTKATAAFESFSGVVEIVFEDGVTAEKDTYYMGESVRLTAPEAPEGQTFLHFTVNGEPIEGDTFLLTERAVVGAVFAQTIDVAFTGGAGYTGSLIAGSAITLTHEDREGQIFDYYLVNGTEKVFGDRYTLTDETKSIEAVYTDCVENMTWQDGTQGKTPAEWGLPQSEIDSHAGNGQNLYILGAADRWAIRETVYGGRSEVNGAQYYFSFMVSSCVQVEFQILSNGNVTIGMAGSGEWTNFVTQTFDARAVYSVIANATKNSPVTFLCIRDGNDLYLFAEGELLLKAQPKFNYSNPFGYGTRNVNTAAGFAFPTTVSRGFITDSDKIDALLAAQVSKINADENVVLEKTEYRMGETVTLTAKEAPEGKSFVYFTVDGVRIEGNTFTATAPEHTVAAVYEEIIDVAFTGGAGYEGVLVPGSVIELKHEPGTDGKIFDYYLVNGSEKVFEDSYMLKRETRSIAAVYAASAEEMTWKTTAYTQPTQTIGSWGAYRKLGSAADWIVAYDITATNGVTLSNGIRDAWYAGVLFRNDQIVGYEMGDNVSYKLYLGSAGDGAGSTWDKMSDGNLSWEVIDILNAASAGEPVTLYFVRQGNMLTAFIGFDGTCYLTARKVTHAAFDESYGLDFGYGWRTDSGGIPAIENIRFVTGEEKTQCFLDSLTVKLDLVGVTAREDSYSLGDVVYVTADRAPSGYEFDYYKVDGKRIVGNSFYATKTQHTVTAVYRAMSALTLGEGVKTVGGTWVSRGSTVTLRLTGEVPAGKVLDGYKVDGKLIPGNTFVTTAAAHTIEAVFVDSVDKMTWPSEGLADAQDVITNDSCLGWFSDNKFEGKAVGESTKWAVSLDVSFDGFQQGKWYSVEFLQGGASMLRFMIYRSGTDDRVEFRSAGSGAWATFFTLQGDEAKAIIDECIGQPASTARQMRTAGTVNLTCVRNEEEVSLFLNGRLLCRTTYGFKRIGNWFGYGEMTENESVLHPEIVSAGYTTVSEKIDAILEGSSNALTAAITTENVTTDKESYIFGETVTLTAAEAPEGMVFSHFTVDGERIEGNTFVASKSAHEVAAVYATPVAVEFADGVTYEGELYIGATIKLDYTGTIPAGQTLSHFTIGDSEINGNELKLTADMAGQTIAAVFTDPAAARWTEVEYTEPTGTISSWGAYQKLGSDANWIVSYEMTATNGTTLSNGIQNAWYAGVLFRNDQIVGYEMGDNASYKQYLGSAGDGAGSTWDKMSDGNLSQEVIDILNGASAQSPVTLIFARQGNTLSAYIECNGSVYCVVKDKTHTAFDEQYGLDFGYGWRTDSGGIPTIQNIRYLTGAEKVEAWLNETMISEISTDENTATDKNSYVLGETVTLTAAAAPEGKAFSHFTVDGAQIEGNTFVASKSAHAVAAVYVPLEELYEIKVEYSDFVTVDGNTLTLPSAEIVDKDGAPVSGYTIETIVSDAMGNEYSVSNGQITLTYAGSVTITVIYSMDGANALTKTIEFVVQRADGIMFVPTQGSDKLIDGNGNTVSYDTSVKYGTEEGSLKVVVANSSETAIKLPKFDMTGYRFIELYAYTTASGVKLGGWWCMDQTLTANAWTRILLDNEAVGWTNGGLQDIITLRIFGSCNNQTIYLSSVKAFDKEQEGTRLTDISYYKSVSSIGSAEYVTDKKYEGDDTAITEEGSLKVTISGTDSGIASIFNYVIDLSAYGSVYFYVYTDASDAKSGAYWCGDTSLTAGSWTKVELTAAMASGGPWNACDNSKIFDVGLKDMVVRFMGAAGDTFWVTSLYGVPKA</sequence>
<dbReference type="EMBL" id="DXAJ01000076">
    <property type="protein sequence ID" value="HJA02716.1"/>
    <property type="molecule type" value="Genomic_DNA"/>
</dbReference>
<accession>A0A9D2KFX2</accession>
<dbReference type="InterPro" id="IPR044060">
    <property type="entry name" value="Bacterial_rp_domain"/>
</dbReference>
<evidence type="ECO:0000256" key="1">
    <source>
        <dbReference type="SAM" id="SignalP"/>
    </source>
</evidence>
<comment type="caution">
    <text evidence="3">The sequence shown here is derived from an EMBL/GenBank/DDBJ whole genome shotgun (WGS) entry which is preliminary data.</text>
</comment>
<evidence type="ECO:0000259" key="2">
    <source>
        <dbReference type="Pfam" id="PF18998"/>
    </source>
</evidence>
<feature type="signal peptide" evidence="1">
    <location>
        <begin position="1"/>
        <end position="23"/>
    </location>
</feature>
<protein>
    <recommendedName>
        <fullName evidence="2">Bacterial repeat domain-containing protein</fullName>
    </recommendedName>
</protein>
<feature type="chain" id="PRO_5039722418" description="Bacterial repeat domain-containing protein" evidence="1">
    <location>
        <begin position="24"/>
        <end position="2431"/>
    </location>
</feature>
<proteinExistence type="predicted"/>